<evidence type="ECO:0000313" key="3">
    <source>
        <dbReference type="EMBL" id="RGZ82788.1"/>
    </source>
</evidence>
<dbReference type="Gene3D" id="3.30.460.10">
    <property type="entry name" value="Beta Polymerase, domain 2"/>
    <property type="match status" value="1"/>
</dbReference>
<dbReference type="Proteomes" id="UP000283497">
    <property type="component" value="Unassembled WGS sequence"/>
</dbReference>
<dbReference type="PANTHER" id="PTHR47837:SF1">
    <property type="entry name" value="GTP PYROPHOSPHOKINASE YJBM"/>
    <property type="match status" value="1"/>
</dbReference>
<gene>
    <name evidence="5" type="ORF">DW068_06205</name>
    <name evidence="4" type="ORF">DW833_10830</name>
    <name evidence="3" type="ORF">DW972_07785</name>
</gene>
<dbReference type="GO" id="GO:0016301">
    <property type="term" value="F:kinase activity"/>
    <property type="evidence" value="ECO:0007669"/>
    <property type="project" value="UniProtKB-KW"/>
</dbReference>
<dbReference type="Proteomes" id="UP000286561">
    <property type="component" value="Unassembled WGS sequence"/>
</dbReference>
<dbReference type="EMBL" id="QSID01000013">
    <property type="protein sequence ID" value="RHC62534.1"/>
    <property type="molecule type" value="Genomic_DNA"/>
</dbReference>
<accession>A0A414B3W2</accession>
<dbReference type="EMBL" id="QRNJ01000019">
    <property type="protein sequence ID" value="RHK39835.1"/>
    <property type="molecule type" value="Genomic_DNA"/>
</dbReference>
<comment type="pathway">
    <text evidence="1">Purine metabolism; ppGpp biosynthesis; ppGpp from GTP: step 1/2.</text>
</comment>
<dbReference type="Gene3D" id="1.10.287.860">
    <property type="entry name" value="Nucleotidyltransferase"/>
    <property type="match status" value="1"/>
</dbReference>
<dbReference type="SUPFAM" id="SSF81301">
    <property type="entry name" value="Nucleotidyltransferase"/>
    <property type="match status" value="1"/>
</dbReference>
<dbReference type="InterPro" id="IPR043519">
    <property type="entry name" value="NT_sf"/>
</dbReference>
<dbReference type="CDD" id="cd05399">
    <property type="entry name" value="NT_Rel-Spo_like"/>
    <property type="match status" value="1"/>
</dbReference>
<reference evidence="6 7" key="1">
    <citation type="submission" date="2018-08" db="EMBL/GenBank/DDBJ databases">
        <title>A genome reference for cultivated species of the human gut microbiota.</title>
        <authorList>
            <person name="Zou Y."/>
            <person name="Xue W."/>
            <person name="Luo G."/>
        </authorList>
    </citation>
    <scope>NUCLEOTIDE SEQUENCE [LARGE SCALE GENOMIC DNA]</scope>
    <source>
        <strain evidence="5 6">AF45-14BH</strain>
        <strain evidence="4 7">AM34-3LB</strain>
        <strain evidence="3 8">AM48-23BH</strain>
    </source>
</reference>
<dbReference type="AlphaFoldDB" id="A0A414B3W2"/>
<evidence type="ECO:0000313" key="6">
    <source>
        <dbReference type="Proteomes" id="UP000283497"/>
    </source>
</evidence>
<keyword evidence="4" id="KW-0808">Transferase</keyword>
<name>A0A414B3W2_9FIRM</name>
<dbReference type="InterPro" id="IPR052366">
    <property type="entry name" value="GTP_Pyrophosphokinase"/>
</dbReference>
<evidence type="ECO:0000259" key="2">
    <source>
        <dbReference type="SMART" id="SM00954"/>
    </source>
</evidence>
<evidence type="ECO:0000313" key="8">
    <source>
        <dbReference type="Proteomes" id="UP000286561"/>
    </source>
</evidence>
<evidence type="ECO:0000313" key="5">
    <source>
        <dbReference type="EMBL" id="RHK39835.1"/>
    </source>
</evidence>
<dbReference type="RefSeq" id="WP_022170399.1">
    <property type="nucleotide sequence ID" value="NZ_CABJFJ010000013.1"/>
</dbReference>
<feature type="domain" description="RelA/SpoT" evidence="2">
    <location>
        <begin position="71"/>
        <end position="191"/>
    </location>
</feature>
<comment type="caution">
    <text evidence="4">The sequence shown here is derived from an EMBL/GenBank/DDBJ whole genome shotgun (WGS) entry which is preliminary data.</text>
</comment>
<dbReference type="SMART" id="SM00954">
    <property type="entry name" value="RelA_SpoT"/>
    <property type="match status" value="1"/>
</dbReference>
<dbReference type="UniPathway" id="UPA00908">
    <property type="reaction ID" value="UER00884"/>
</dbReference>
<evidence type="ECO:0000256" key="1">
    <source>
        <dbReference type="ARBA" id="ARBA00004976"/>
    </source>
</evidence>
<proteinExistence type="predicted"/>
<organism evidence="4 7">
    <name type="scientific">Anaerobutyricum hallii</name>
    <dbReference type="NCBI Taxonomy" id="39488"/>
    <lineage>
        <taxon>Bacteria</taxon>
        <taxon>Bacillati</taxon>
        <taxon>Bacillota</taxon>
        <taxon>Clostridia</taxon>
        <taxon>Lachnospirales</taxon>
        <taxon>Lachnospiraceae</taxon>
        <taxon>Anaerobutyricum</taxon>
    </lineage>
</organism>
<keyword evidence="7" id="KW-1185">Reference proteome</keyword>
<dbReference type="InterPro" id="IPR007685">
    <property type="entry name" value="RelA_SpoT"/>
</dbReference>
<dbReference type="EMBL" id="QSEP01000040">
    <property type="protein sequence ID" value="RGZ82788.1"/>
    <property type="molecule type" value="Genomic_DNA"/>
</dbReference>
<sequence>MKKKKVKPVKQMGSTGTKLQKEVAAMEEAMKQHHIEEQCQLLIDEMMPQIKRLGRSLSGTYHRNIIEYTTSRIKSPESIVEKLHRKNREVSLDKAVETLRDLAGIRVICSFQDDVYRVAGAIKNLPGYELVKEKNYINKPKASGYRSIHLILRPANTAYDINYIEIQVRSAAMNYWAILEYQLCYKNEKKGAERIRKELKECAIDIAKIDKKMLKLRKEIEKI</sequence>
<dbReference type="GO" id="GO:0015970">
    <property type="term" value="P:guanosine tetraphosphate biosynthetic process"/>
    <property type="evidence" value="ECO:0007669"/>
    <property type="project" value="UniProtKB-UniPathway"/>
</dbReference>
<evidence type="ECO:0000313" key="4">
    <source>
        <dbReference type="EMBL" id="RHC62534.1"/>
    </source>
</evidence>
<protein>
    <submittedName>
        <fullName evidence="4">GTP pyrophosphokinase</fullName>
    </submittedName>
</protein>
<dbReference type="PANTHER" id="PTHR47837">
    <property type="entry name" value="GTP PYROPHOSPHOKINASE YJBM"/>
    <property type="match status" value="1"/>
</dbReference>
<evidence type="ECO:0000313" key="7">
    <source>
        <dbReference type="Proteomes" id="UP000284621"/>
    </source>
</evidence>
<dbReference type="Pfam" id="PF04607">
    <property type="entry name" value="RelA_SpoT"/>
    <property type="match status" value="1"/>
</dbReference>
<dbReference type="Proteomes" id="UP000284621">
    <property type="component" value="Unassembled WGS sequence"/>
</dbReference>
<keyword evidence="4" id="KW-0418">Kinase</keyword>